<gene>
    <name evidence="1" type="ORF">NFX46_22260</name>
</gene>
<dbReference type="Proteomes" id="UP001056374">
    <property type="component" value="Chromosome"/>
</dbReference>
<evidence type="ECO:0000313" key="1">
    <source>
        <dbReference type="EMBL" id="USQ86182.1"/>
    </source>
</evidence>
<reference evidence="1" key="1">
    <citation type="submission" date="2022-06" db="EMBL/GenBank/DDBJ databases">
        <title>Complete genome sequence of soil microorganisms Streptomyces sp. Qhu-M197 isolated from Alpine meadows habitats on the Tibetan Plateau.</title>
        <authorList>
            <person name="Zhang B."/>
            <person name="Xiang X."/>
            <person name="Fan J."/>
        </authorList>
    </citation>
    <scope>NUCLEOTIDE SEQUENCE</scope>
    <source>
        <strain evidence="1">Qhu-M197</strain>
    </source>
</reference>
<organism evidence="1 2">
    <name type="scientific">Streptomyces phaeoluteigriseus</name>
    <dbReference type="NCBI Taxonomy" id="114686"/>
    <lineage>
        <taxon>Bacteria</taxon>
        <taxon>Bacillati</taxon>
        <taxon>Actinomycetota</taxon>
        <taxon>Actinomycetes</taxon>
        <taxon>Kitasatosporales</taxon>
        <taxon>Streptomycetaceae</taxon>
        <taxon>Streptomyces</taxon>
        <taxon>Streptomyces aurantiacus group</taxon>
    </lineage>
</organism>
<proteinExistence type="predicted"/>
<dbReference type="Pfam" id="PF13602">
    <property type="entry name" value="ADH_zinc_N_2"/>
    <property type="match status" value="1"/>
</dbReference>
<accession>A0ABY4ZAX4</accession>
<evidence type="ECO:0000313" key="2">
    <source>
        <dbReference type="Proteomes" id="UP001056374"/>
    </source>
</evidence>
<dbReference type="InterPro" id="IPR036291">
    <property type="entry name" value="NAD(P)-bd_dom_sf"/>
</dbReference>
<name>A0ABY4ZAX4_9ACTN</name>
<dbReference type="RefSeq" id="WP_252551476.1">
    <property type="nucleotide sequence ID" value="NZ_CP099468.1"/>
</dbReference>
<sequence>MPATASPADQSAVRDFGAAVVIDHRAVDPAAEALRFHPAGVDALVDLVQSGGRPAASAKAVRPGGRVLAIASDPNDTAGRDDVSMRFVMTAIAPGDLEALADWAVGGVLRPRLTRDPLEEAAQAYTDLQDRHTFGKLVVSP</sequence>
<dbReference type="SUPFAM" id="SSF51735">
    <property type="entry name" value="NAD(P)-binding Rossmann-fold domains"/>
    <property type="match status" value="1"/>
</dbReference>
<dbReference type="Gene3D" id="3.40.50.720">
    <property type="entry name" value="NAD(P)-binding Rossmann-like Domain"/>
    <property type="match status" value="1"/>
</dbReference>
<keyword evidence="2" id="KW-1185">Reference proteome</keyword>
<protein>
    <submittedName>
        <fullName evidence="1">Zinc-binding dehydrogenase</fullName>
    </submittedName>
</protein>
<dbReference type="Gene3D" id="3.90.180.10">
    <property type="entry name" value="Medium-chain alcohol dehydrogenases, catalytic domain"/>
    <property type="match status" value="1"/>
</dbReference>
<dbReference type="EMBL" id="CP099468">
    <property type="protein sequence ID" value="USQ86182.1"/>
    <property type="molecule type" value="Genomic_DNA"/>
</dbReference>